<sequence length="295" mass="32585">MSDAAQKTFFEILKSRGEKLLRCPPLVAVDLSSPPPVRGVAVLLELIETYNGNSMMLPASGKSLHLMQSFQPCYIPSFRMSDIYEDRWHHISVSVYFGVGHSLRRSRTTADSAQLGKSSVEAILSNSSTATASVQNGERPSGIFLINWLSAIRQPLLRNSVAAAYAKNLGDLINKHLHILVEKEVDSILRKCGLSDKMPLFHNALNNSHNRLLAADPLSDTLEMSPTVFAECVKAFFGLILGSDSSLPEFQQMQAPKLRSDASMEVLRTVTRIQGRLRGIRLIKSPDQIRTILGI</sequence>
<dbReference type="EMBL" id="CM042883">
    <property type="protein sequence ID" value="KAI4372160.1"/>
    <property type="molecule type" value="Genomic_DNA"/>
</dbReference>
<keyword evidence="2" id="KW-1185">Reference proteome</keyword>
<organism evidence="1 2">
    <name type="scientific">Melastoma candidum</name>
    <dbReference type="NCBI Taxonomy" id="119954"/>
    <lineage>
        <taxon>Eukaryota</taxon>
        <taxon>Viridiplantae</taxon>
        <taxon>Streptophyta</taxon>
        <taxon>Embryophyta</taxon>
        <taxon>Tracheophyta</taxon>
        <taxon>Spermatophyta</taxon>
        <taxon>Magnoliopsida</taxon>
        <taxon>eudicotyledons</taxon>
        <taxon>Gunneridae</taxon>
        <taxon>Pentapetalae</taxon>
        <taxon>rosids</taxon>
        <taxon>malvids</taxon>
        <taxon>Myrtales</taxon>
        <taxon>Melastomataceae</taxon>
        <taxon>Melastomatoideae</taxon>
        <taxon>Melastomateae</taxon>
        <taxon>Melastoma</taxon>
    </lineage>
</organism>
<evidence type="ECO:0000313" key="2">
    <source>
        <dbReference type="Proteomes" id="UP001057402"/>
    </source>
</evidence>
<dbReference type="Proteomes" id="UP001057402">
    <property type="component" value="Chromosome 4"/>
</dbReference>
<proteinExistence type="predicted"/>
<comment type="caution">
    <text evidence="1">The sequence shown here is derived from an EMBL/GenBank/DDBJ whole genome shotgun (WGS) entry which is preliminary data.</text>
</comment>
<accession>A0ACB9QZV4</accession>
<name>A0ACB9QZV4_9MYRT</name>
<protein>
    <submittedName>
        <fullName evidence="1">Uncharacterized protein</fullName>
    </submittedName>
</protein>
<gene>
    <name evidence="1" type="ORF">MLD38_010431</name>
</gene>
<reference evidence="2" key="1">
    <citation type="journal article" date="2023" name="Front. Plant Sci.">
        <title>Chromosomal-level genome assembly of Melastoma candidum provides insights into trichome evolution.</title>
        <authorList>
            <person name="Zhong Y."/>
            <person name="Wu W."/>
            <person name="Sun C."/>
            <person name="Zou P."/>
            <person name="Liu Y."/>
            <person name="Dai S."/>
            <person name="Zhou R."/>
        </authorList>
    </citation>
    <scope>NUCLEOTIDE SEQUENCE [LARGE SCALE GENOMIC DNA]</scope>
</reference>
<evidence type="ECO:0000313" key="1">
    <source>
        <dbReference type="EMBL" id="KAI4372160.1"/>
    </source>
</evidence>